<dbReference type="InterPro" id="IPR000160">
    <property type="entry name" value="GGDEF_dom"/>
</dbReference>
<dbReference type="FunFam" id="3.30.70.270:FF:000001">
    <property type="entry name" value="Diguanylate cyclase domain protein"/>
    <property type="match status" value="1"/>
</dbReference>
<dbReference type="EMBL" id="JACWUN010000007">
    <property type="protein sequence ID" value="MBD1400543.1"/>
    <property type="molecule type" value="Genomic_DNA"/>
</dbReference>
<dbReference type="EC" id="2.7.7.65" evidence="1"/>
<keyword evidence="3" id="KW-0812">Transmembrane</keyword>
<keyword evidence="6" id="KW-1185">Reference proteome</keyword>
<protein>
    <recommendedName>
        <fullName evidence="1">diguanylate cyclase</fullName>
        <ecNumber evidence="1">2.7.7.65</ecNumber>
    </recommendedName>
</protein>
<dbReference type="CDD" id="cd01949">
    <property type="entry name" value="GGDEF"/>
    <property type="match status" value="1"/>
</dbReference>
<evidence type="ECO:0000259" key="4">
    <source>
        <dbReference type="PROSITE" id="PS50887"/>
    </source>
</evidence>
<gene>
    <name evidence="5" type="ORF">ICT70_07650</name>
</gene>
<dbReference type="NCBIfam" id="TIGR00254">
    <property type="entry name" value="GGDEF"/>
    <property type="match status" value="1"/>
</dbReference>
<dbReference type="GO" id="GO:0005886">
    <property type="term" value="C:plasma membrane"/>
    <property type="evidence" value="ECO:0007669"/>
    <property type="project" value="TreeGrafter"/>
</dbReference>
<dbReference type="Pfam" id="PF00990">
    <property type="entry name" value="GGDEF"/>
    <property type="match status" value="1"/>
</dbReference>
<proteinExistence type="predicted"/>
<dbReference type="PANTHER" id="PTHR45138">
    <property type="entry name" value="REGULATORY COMPONENTS OF SENSORY TRANSDUCTION SYSTEM"/>
    <property type="match status" value="1"/>
</dbReference>
<comment type="caution">
    <text evidence="5">The sequence shown here is derived from an EMBL/GenBank/DDBJ whole genome shotgun (WGS) entry which is preliminary data.</text>
</comment>
<name>A0A8J6UGX2_9BACT</name>
<dbReference type="PROSITE" id="PS50887">
    <property type="entry name" value="GGDEF"/>
    <property type="match status" value="1"/>
</dbReference>
<evidence type="ECO:0000256" key="2">
    <source>
        <dbReference type="ARBA" id="ARBA00034247"/>
    </source>
</evidence>
<dbReference type="PANTHER" id="PTHR45138:SF9">
    <property type="entry name" value="DIGUANYLATE CYCLASE DGCM-RELATED"/>
    <property type="match status" value="1"/>
</dbReference>
<dbReference type="AlphaFoldDB" id="A0A8J6UGX2"/>
<sequence length="269" mass="30467">MNLLIALMLSFGSLFLLVSLIPVARIINHPGAKDIVNYWRLLTVLICLFLCGYLAYAWFHWWTYRGPVDLIVPTIFFFGAVFVLLVTVLTLKTTQALQRTFQLERDSIMDSLLGIYNRSYLDRRLPEQFSSAKRYGHDLSVLMIDIDHFKSVNDNWGHQIGDQVLQNVTRMIKNRVRETDILCRYGGEELFILLPHTGGSEAMTKAEMIRTEIETGADCPQVLTVSIGVAAVSNQVGSAPDLVWQADMALYRAKNGGRNRCEFYSPPVS</sequence>
<evidence type="ECO:0000256" key="3">
    <source>
        <dbReference type="SAM" id="Phobius"/>
    </source>
</evidence>
<dbReference type="InterPro" id="IPR050469">
    <property type="entry name" value="Diguanylate_Cyclase"/>
</dbReference>
<dbReference type="Proteomes" id="UP000632828">
    <property type="component" value="Unassembled WGS sequence"/>
</dbReference>
<feature type="transmembrane region" description="Helical" evidence="3">
    <location>
        <begin position="71"/>
        <end position="91"/>
    </location>
</feature>
<organism evidence="5 6">
    <name type="scientific">Pelovirga terrestris</name>
    <dbReference type="NCBI Taxonomy" id="2771352"/>
    <lineage>
        <taxon>Bacteria</taxon>
        <taxon>Pseudomonadati</taxon>
        <taxon>Thermodesulfobacteriota</taxon>
        <taxon>Desulfuromonadia</taxon>
        <taxon>Geobacterales</taxon>
        <taxon>Geobacteraceae</taxon>
        <taxon>Pelovirga</taxon>
    </lineage>
</organism>
<dbReference type="InterPro" id="IPR043128">
    <property type="entry name" value="Rev_trsase/Diguanyl_cyclase"/>
</dbReference>
<dbReference type="GO" id="GO:1902201">
    <property type="term" value="P:negative regulation of bacterial-type flagellum-dependent cell motility"/>
    <property type="evidence" value="ECO:0007669"/>
    <property type="project" value="TreeGrafter"/>
</dbReference>
<evidence type="ECO:0000313" key="6">
    <source>
        <dbReference type="Proteomes" id="UP000632828"/>
    </source>
</evidence>
<evidence type="ECO:0000256" key="1">
    <source>
        <dbReference type="ARBA" id="ARBA00012528"/>
    </source>
</evidence>
<reference evidence="5" key="1">
    <citation type="submission" date="2020-09" db="EMBL/GenBank/DDBJ databases">
        <title>Pelobacter alkaliphilus sp. nov., a novel anaerobic arsenate-reducing bacterium from terrestrial mud volcano.</title>
        <authorList>
            <person name="Khomyakova M.A."/>
            <person name="Merkel A.Y."/>
            <person name="Slobodkin A.I."/>
        </authorList>
    </citation>
    <scope>NUCLEOTIDE SEQUENCE</scope>
    <source>
        <strain evidence="5">M08fum</strain>
    </source>
</reference>
<dbReference type="SUPFAM" id="SSF55073">
    <property type="entry name" value="Nucleotide cyclase"/>
    <property type="match status" value="1"/>
</dbReference>
<dbReference type="GO" id="GO:0043709">
    <property type="term" value="P:cell adhesion involved in single-species biofilm formation"/>
    <property type="evidence" value="ECO:0007669"/>
    <property type="project" value="TreeGrafter"/>
</dbReference>
<feature type="transmembrane region" description="Helical" evidence="3">
    <location>
        <begin position="39"/>
        <end position="59"/>
    </location>
</feature>
<keyword evidence="3" id="KW-1133">Transmembrane helix</keyword>
<dbReference type="InterPro" id="IPR029787">
    <property type="entry name" value="Nucleotide_cyclase"/>
</dbReference>
<feature type="transmembrane region" description="Helical" evidence="3">
    <location>
        <begin position="6"/>
        <end position="27"/>
    </location>
</feature>
<evidence type="ECO:0000313" key="5">
    <source>
        <dbReference type="EMBL" id="MBD1400543.1"/>
    </source>
</evidence>
<dbReference type="GO" id="GO:0052621">
    <property type="term" value="F:diguanylate cyclase activity"/>
    <property type="evidence" value="ECO:0007669"/>
    <property type="project" value="UniProtKB-EC"/>
</dbReference>
<dbReference type="Gene3D" id="3.30.70.270">
    <property type="match status" value="1"/>
</dbReference>
<dbReference type="SMART" id="SM00267">
    <property type="entry name" value="GGDEF"/>
    <property type="match status" value="1"/>
</dbReference>
<feature type="domain" description="GGDEF" evidence="4">
    <location>
        <begin position="137"/>
        <end position="266"/>
    </location>
</feature>
<keyword evidence="3" id="KW-0472">Membrane</keyword>
<dbReference type="RefSeq" id="WP_191155164.1">
    <property type="nucleotide sequence ID" value="NZ_JACWUN010000007.1"/>
</dbReference>
<accession>A0A8J6UGX2</accession>
<comment type="catalytic activity">
    <reaction evidence="2">
        <text>2 GTP = 3',3'-c-di-GMP + 2 diphosphate</text>
        <dbReference type="Rhea" id="RHEA:24898"/>
        <dbReference type="ChEBI" id="CHEBI:33019"/>
        <dbReference type="ChEBI" id="CHEBI:37565"/>
        <dbReference type="ChEBI" id="CHEBI:58805"/>
        <dbReference type="EC" id="2.7.7.65"/>
    </reaction>
</comment>